<reference evidence="3 4" key="1">
    <citation type="submission" date="2024-03" db="EMBL/GenBank/DDBJ databases">
        <title>Natural products discovery in diverse microorganisms through a two-stage MS feature dereplication strategy.</title>
        <authorList>
            <person name="Zhang R."/>
        </authorList>
    </citation>
    <scope>NUCLEOTIDE SEQUENCE [LARGE SCALE GENOMIC DNA]</scope>
    <source>
        <strain evidence="3 4">18930</strain>
    </source>
</reference>
<dbReference type="Pfam" id="PF01381">
    <property type="entry name" value="HTH_3"/>
    <property type="match status" value="1"/>
</dbReference>
<dbReference type="Proteomes" id="UP001432000">
    <property type="component" value="Chromosome"/>
</dbReference>
<dbReference type="Gene3D" id="1.10.260.40">
    <property type="entry name" value="lambda repressor-like DNA-binding domains"/>
    <property type="match status" value="1"/>
</dbReference>
<sequence>MEKSITTRAYAELLRVLREARAEAGLSQQQLADRLNEPQSFVSKYESGTRRLDLVELHAIAAALDVSLASLVKRFEEDL</sequence>
<accession>A0ABZ2PJA1</accession>
<organism evidence="3 4">
    <name type="scientific">Rhodococcus sovatensis</name>
    <dbReference type="NCBI Taxonomy" id="1805840"/>
    <lineage>
        <taxon>Bacteria</taxon>
        <taxon>Bacillati</taxon>
        <taxon>Actinomycetota</taxon>
        <taxon>Actinomycetes</taxon>
        <taxon>Mycobacteriales</taxon>
        <taxon>Nocardiaceae</taxon>
        <taxon>Rhodococcus</taxon>
    </lineage>
</organism>
<dbReference type="PANTHER" id="PTHR46558">
    <property type="entry name" value="TRACRIPTIONAL REGULATORY PROTEIN-RELATED-RELATED"/>
    <property type="match status" value="1"/>
</dbReference>
<evidence type="ECO:0000313" key="3">
    <source>
        <dbReference type="EMBL" id="WXG69241.1"/>
    </source>
</evidence>
<keyword evidence="4" id="KW-1185">Reference proteome</keyword>
<dbReference type="InterPro" id="IPR001387">
    <property type="entry name" value="Cro/C1-type_HTH"/>
</dbReference>
<proteinExistence type="predicted"/>
<gene>
    <name evidence="3" type="ORF">WDS16_01365</name>
</gene>
<evidence type="ECO:0000259" key="2">
    <source>
        <dbReference type="PROSITE" id="PS50943"/>
    </source>
</evidence>
<dbReference type="InterPro" id="IPR010982">
    <property type="entry name" value="Lambda_DNA-bd_dom_sf"/>
</dbReference>
<dbReference type="SUPFAM" id="SSF47413">
    <property type="entry name" value="lambda repressor-like DNA-binding domains"/>
    <property type="match status" value="1"/>
</dbReference>
<dbReference type="SMART" id="SM00530">
    <property type="entry name" value="HTH_XRE"/>
    <property type="match status" value="1"/>
</dbReference>
<dbReference type="EMBL" id="CP147846">
    <property type="protein sequence ID" value="WXG69241.1"/>
    <property type="molecule type" value="Genomic_DNA"/>
</dbReference>
<name>A0ABZ2PJA1_9NOCA</name>
<evidence type="ECO:0000313" key="4">
    <source>
        <dbReference type="Proteomes" id="UP001432000"/>
    </source>
</evidence>
<feature type="domain" description="HTH cro/C1-type" evidence="2">
    <location>
        <begin position="17"/>
        <end position="71"/>
    </location>
</feature>
<keyword evidence="1" id="KW-0238">DNA-binding</keyword>
<dbReference type="PROSITE" id="PS50943">
    <property type="entry name" value="HTH_CROC1"/>
    <property type="match status" value="1"/>
</dbReference>
<evidence type="ECO:0000256" key="1">
    <source>
        <dbReference type="ARBA" id="ARBA00023125"/>
    </source>
</evidence>
<dbReference type="RefSeq" id="WP_338889923.1">
    <property type="nucleotide sequence ID" value="NZ_CP147846.1"/>
</dbReference>
<dbReference type="PANTHER" id="PTHR46558:SF4">
    <property type="entry name" value="DNA-BIDING PHAGE PROTEIN"/>
    <property type="match status" value="1"/>
</dbReference>
<dbReference type="CDD" id="cd00093">
    <property type="entry name" value="HTH_XRE"/>
    <property type="match status" value="1"/>
</dbReference>
<protein>
    <submittedName>
        <fullName evidence="3">Helix-turn-helix transcriptional regulator</fullName>
    </submittedName>
</protein>